<dbReference type="GO" id="GO:0042276">
    <property type="term" value="P:error-prone translesion synthesis"/>
    <property type="evidence" value="ECO:0007669"/>
    <property type="project" value="TreeGrafter"/>
</dbReference>
<dbReference type="Gene3D" id="1.10.8.60">
    <property type="match status" value="1"/>
</dbReference>
<dbReference type="GO" id="GO:0008622">
    <property type="term" value="C:epsilon DNA polymerase complex"/>
    <property type="evidence" value="ECO:0007669"/>
    <property type="project" value="UniProtKB-UniRule"/>
</dbReference>
<dbReference type="GO" id="GO:0006261">
    <property type="term" value="P:DNA-templated DNA replication"/>
    <property type="evidence" value="ECO:0007669"/>
    <property type="project" value="InterPro"/>
</dbReference>
<evidence type="ECO:0000256" key="2">
    <source>
        <dbReference type="ARBA" id="ARBA00009560"/>
    </source>
</evidence>
<evidence type="ECO:0000256" key="5">
    <source>
        <dbReference type="ARBA" id="ARBA00023242"/>
    </source>
</evidence>
<keyword evidence="4 6" id="KW-0238">DNA-binding</keyword>
<keyword evidence="9" id="KW-1185">Reference proteome</keyword>
<dbReference type="STRING" id="1147741.A0A0R3RS31"/>
<dbReference type="Pfam" id="PF12213">
    <property type="entry name" value="Dpoe2NT"/>
    <property type="match status" value="1"/>
</dbReference>
<dbReference type="Proteomes" id="UP000050640">
    <property type="component" value="Unplaced"/>
</dbReference>
<dbReference type="PANTHER" id="PTHR12708">
    <property type="entry name" value="DNA POLYMERASE EPSILON SUBUNIT B"/>
    <property type="match status" value="1"/>
</dbReference>
<evidence type="ECO:0000259" key="8">
    <source>
        <dbReference type="Pfam" id="PF12213"/>
    </source>
</evidence>
<dbReference type="InterPro" id="IPR024639">
    <property type="entry name" value="DNA_pol_e_bsu_N"/>
</dbReference>
<dbReference type="Pfam" id="PF04042">
    <property type="entry name" value="DNA_pol_E_B"/>
    <property type="match status" value="1"/>
</dbReference>
<feature type="domain" description="DNA polymerase epsilon subunit B N-terminal" evidence="8">
    <location>
        <begin position="8"/>
        <end position="78"/>
    </location>
</feature>
<proteinExistence type="inferred from homology"/>
<reference evidence="10" key="1">
    <citation type="submission" date="2017-02" db="UniProtKB">
        <authorList>
            <consortium name="WormBaseParasite"/>
        </authorList>
    </citation>
    <scope>IDENTIFICATION</scope>
</reference>
<evidence type="ECO:0000256" key="6">
    <source>
        <dbReference type="PIRNR" id="PIRNR000799"/>
    </source>
</evidence>
<dbReference type="AlphaFoldDB" id="A0A0R3RS31"/>
<dbReference type="WBParaSite" id="EEL_0000460101-mRNA-1">
    <property type="protein sequence ID" value="EEL_0000460101-mRNA-1"/>
    <property type="gene ID" value="EEL_0000460101"/>
</dbReference>
<dbReference type="PANTHER" id="PTHR12708:SF0">
    <property type="entry name" value="DNA POLYMERASE EPSILON SUBUNIT 2"/>
    <property type="match status" value="1"/>
</dbReference>
<comment type="similarity">
    <text evidence="2 6">Belongs to the DNA polymerase epsilon subunit B family.</text>
</comment>
<dbReference type="GO" id="GO:0003677">
    <property type="term" value="F:DNA binding"/>
    <property type="evidence" value="ECO:0007669"/>
    <property type="project" value="UniProtKB-UniRule"/>
</dbReference>
<keyword evidence="3 6" id="KW-0235">DNA replication</keyword>
<dbReference type="InterPro" id="IPR016266">
    <property type="entry name" value="POLE2"/>
</dbReference>
<protein>
    <recommendedName>
        <fullName evidence="6">DNA polymerase epsilon subunit</fullName>
    </recommendedName>
    <alternativeName>
        <fullName evidence="6">DNA polymerase II subunit 2</fullName>
    </alternativeName>
</protein>
<dbReference type="Gene3D" id="3.60.21.60">
    <property type="match status" value="1"/>
</dbReference>
<name>A0A0R3RS31_9BILA</name>
<evidence type="ECO:0000256" key="3">
    <source>
        <dbReference type="ARBA" id="ARBA00022705"/>
    </source>
</evidence>
<comment type="subcellular location">
    <subcellularLocation>
        <location evidence="1 6">Nucleus</location>
    </subcellularLocation>
</comment>
<evidence type="ECO:0000259" key="7">
    <source>
        <dbReference type="Pfam" id="PF04042"/>
    </source>
</evidence>
<evidence type="ECO:0000256" key="4">
    <source>
        <dbReference type="ARBA" id="ARBA00023125"/>
    </source>
</evidence>
<organism evidence="9 10">
    <name type="scientific">Elaeophora elaphi</name>
    <dbReference type="NCBI Taxonomy" id="1147741"/>
    <lineage>
        <taxon>Eukaryota</taxon>
        <taxon>Metazoa</taxon>
        <taxon>Ecdysozoa</taxon>
        <taxon>Nematoda</taxon>
        <taxon>Chromadorea</taxon>
        <taxon>Rhabditida</taxon>
        <taxon>Spirurina</taxon>
        <taxon>Spiruromorpha</taxon>
        <taxon>Filarioidea</taxon>
        <taxon>Onchocercidae</taxon>
        <taxon>Elaeophora</taxon>
    </lineage>
</organism>
<dbReference type="InterPro" id="IPR007185">
    <property type="entry name" value="DNA_pol_a/d/e_bsu"/>
</dbReference>
<comment type="function">
    <text evidence="6">Participates in DNA repair and in chromosomal DNA replication.</text>
</comment>
<evidence type="ECO:0000256" key="1">
    <source>
        <dbReference type="ARBA" id="ARBA00004123"/>
    </source>
</evidence>
<dbReference type="PIRSF" id="PIRSF000799">
    <property type="entry name" value="DNA_pol_eps_2"/>
    <property type="match status" value="1"/>
</dbReference>
<evidence type="ECO:0000313" key="9">
    <source>
        <dbReference type="Proteomes" id="UP000050640"/>
    </source>
</evidence>
<keyword evidence="5 6" id="KW-0539">Nucleus</keyword>
<sequence length="519" mass="58501">MPTDSSVEKLRKQVRKAFQMRALTLSKEAMEYAVGILMELEGEERIRWINKVIAVLSKQKASGPVLSFSQFKSAVTECANSQSSKKESLIRVIDLFTVPRLRYNEQRKALVVIDGHASAIGRSSDARNLYRERLKLVVQRALRSSAFERYQLCSVEALLGTPERANNSVLIGMLTQRSPGVYDIEDLTGAIEVDLKEATFHKGLFTDGCIMMLEGRCVSGVFCVSAVGLAPVESAKITRNYFGVTNWFGGEGTVACGSQIRLRTLCERNDRTRFILMSDVWLDDSRVLNAIKELIFAFTDSQLLAFVMCGNFCSQMGTADAYHRIYDGFRCLAAILQKDIFANRNVHFIFIPGPDDPSLNSILPRPPLPFQLFELMKDVPNCSFASNPCRIQYTNQEIVIMRHDLVEKMCRNSIHMPSITADIPEHFCYTVASVGHLSPLPLHISPVIWQMDSYLTLYPLPDLVVIADKFEHFHYQLENTMFVNPGSFARTDLNFYVYYPALRTVEVCSADQKATEAAE</sequence>
<feature type="domain" description="DNA polymerase alpha/delta/epsilon subunit B" evidence="7">
    <location>
        <begin position="274"/>
        <end position="474"/>
    </location>
</feature>
<accession>A0A0R3RS31</accession>
<evidence type="ECO:0000313" key="10">
    <source>
        <dbReference type="WBParaSite" id="EEL_0000460101-mRNA-1"/>
    </source>
</evidence>